<evidence type="ECO:0000313" key="2">
    <source>
        <dbReference type="EMBL" id="KNC80760.1"/>
    </source>
</evidence>
<dbReference type="GeneID" id="25907391"/>
<organism evidence="2 3">
    <name type="scientific">Sphaeroforma arctica JP610</name>
    <dbReference type="NCBI Taxonomy" id="667725"/>
    <lineage>
        <taxon>Eukaryota</taxon>
        <taxon>Ichthyosporea</taxon>
        <taxon>Ichthyophonida</taxon>
        <taxon>Sphaeroforma</taxon>
    </lineage>
</organism>
<proteinExistence type="predicted"/>
<dbReference type="AlphaFoldDB" id="A0A0L0FV84"/>
<dbReference type="Proteomes" id="UP000054560">
    <property type="component" value="Unassembled WGS sequence"/>
</dbReference>
<evidence type="ECO:0000313" key="3">
    <source>
        <dbReference type="Proteomes" id="UP000054560"/>
    </source>
</evidence>
<gene>
    <name evidence="2" type="ORF">SARC_06887</name>
</gene>
<dbReference type="EMBL" id="KQ242111">
    <property type="protein sequence ID" value="KNC80760.1"/>
    <property type="molecule type" value="Genomic_DNA"/>
</dbReference>
<reference evidence="2 3" key="1">
    <citation type="submission" date="2011-02" db="EMBL/GenBank/DDBJ databases">
        <title>The Genome Sequence of Sphaeroforma arctica JP610.</title>
        <authorList>
            <consortium name="The Broad Institute Genome Sequencing Platform"/>
            <person name="Russ C."/>
            <person name="Cuomo C."/>
            <person name="Young S.K."/>
            <person name="Zeng Q."/>
            <person name="Gargeya S."/>
            <person name="Alvarado L."/>
            <person name="Berlin A."/>
            <person name="Chapman S.B."/>
            <person name="Chen Z."/>
            <person name="Freedman E."/>
            <person name="Gellesch M."/>
            <person name="Goldberg J."/>
            <person name="Griggs A."/>
            <person name="Gujja S."/>
            <person name="Heilman E."/>
            <person name="Heiman D."/>
            <person name="Howarth C."/>
            <person name="Mehta T."/>
            <person name="Neiman D."/>
            <person name="Pearson M."/>
            <person name="Roberts A."/>
            <person name="Saif S."/>
            <person name="Shea T."/>
            <person name="Shenoy N."/>
            <person name="Sisk P."/>
            <person name="Stolte C."/>
            <person name="Sykes S."/>
            <person name="White J."/>
            <person name="Yandava C."/>
            <person name="Burger G."/>
            <person name="Gray M.W."/>
            <person name="Holland P.W.H."/>
            <person name="King N."/>
            <person name="Lang F.B.F."/>
            <person name="Roger A.J."/>
            <person name="Ruiz-Trillo I."/>
            <person name="Haas B."/>
            <person name="Nusbaum C."/>
            <person name="Birren B."/>
        </authorList>
    </citation>
    <scope>NUCLEOTIDE SEQUENCE [LARGE SCALE GENOMIC DNA]</scope>
    <source>
        <strain evidence="2 3">JP610</strain>
    </source>
</reference>
<protein>
    <recommendedName>
        <fullName evidence="1">tRNA-specific 2-thiouridylase MnmA-like C-terminal domain-containing protein</fullName>
    </recommendedName>
</protein>
<name>A0A0L0FV84_9EUKA</name>
<feature type="domain" description="tRNA-specific 2-thiouridylase MnmA-like C-terminal" evidence="1">
    <location>
        <begin position="85"/>
        <end position="117"/>
    </location>
</feature>
<dbReference type="RefSeq" id="XP_014154662.1">
    <property type="nucleotide sequence ID" value="XM_014299187.1"/>
</dbReference>
<dbReference type="Pfam" id="PF20258">
    <property type="entry name" value="tRNA_Me_trans_C"/>
    <property type="match status" value="1"/>
</dbReference>
<sequence length="153" mass="16372">MGSGKEMPHTTRCQVRARYQQRLAWATVTRTKSSIHASGSNEPCIQPHPLQADRDNVIPADIHPYIPEKGSQSATSGSASDMGVSVQCVFDNPHYCVTPGQMLVAYDGVVCLGGGVIDGFGPTMYTTQRNIKDGMVGVGRVTQDDMTPGSESD</sequence>
<dbReference type="InterPro" id="IPR046885">
    <property type="entry name" value="MnmA-like_C"/>
</dbReference>
<evidence type="ECO:0000259" key="1">
    <source>
        <dbReference type="Pfam" id="PF20258"/>
    </source>
</evidence>
<keyword evidence="3" id="KW-1185">Reference proteome</keyword>
<accession>A0A0L0FV84</accession>
<dbReference type="Gene3D" id="2.40.30.10">
    <property type="entry name" value="Translation factors"/>
    <property type="match status" value="1"/>
</dbReference>